<dbReference type="Gene3D" id="3.30.9.10">
    <property type="entry name" value="D-Amino Acid Oxidase, subunit A, domain 2"/>
    <property type="match status" value="1"/>
</dbReference>
<evidence type="ECO:0000313" key="4">
    <source>
        <dbReference type="EMBL" id="WIY48900.1"/>
    </source>
</evidence>
<dbReference type="InterPro" id="IPR036188">
    <property type="entry name" value="FAD/NAD-bd_sf"/>
</dbReference>
<dbReference type="InterPro" id="IPR006076">
    <property type="entry name" value="FAD-dep_OxRdtase"/>
</dbReference>
<evidence type="ECO:0000313" key="5">
    <source>
        <dbReference type="Proteomes" id="UP001242732"/>
    </source>
</evidence>
<evidence type="ECO:0000259" key="3">
    <source>
        <dbReference type="Pfam" id="PF01266"/>
    </source>
</evidence>
<proteinExistence type="inferred from homology"/>
<evidence type="ECO:0000256" key="2">
    <source>
        <dbReference type="ARBA" id="ARBA00023002"/>
    </source>
</evidence>
<keyword evidence="2 4" id="KW-0560">Oxidoreductase</keyword>
<dbReference type="Pfam" id="PF01266">
    <property type="entry name" value="DAO"/>
    <property type="match status" value="1"/>
</dbReference>
<dbReference type="Proteomes" id="UP001242732">
    <property type="component" value="Chromosome"/>
</dbReference>
<dbReference type="PANTHER" id="PTHR13847:SF280">
    <property type="entry name" value="D-AMINO ACID DEHYDROGENASE"/>
    <property type="match status" value="1"/>
</dbReference>
<sequence>MKTIVLGAGIIGISTAWHLLERGHDVIVVDRQPDASLETSYANAAQISVSYCEPWANREAPWKALKWMFDKEAPLLFRPQLDWDQWRWSLKFLAQCNDAAFARNVQQIVALGAYSHAALKDMVRSTGIEYHRLERGIAHFYTDQKSFDAAGKAVDLMRQYGVQRRLVSRDELLQIEPAFRAYGDRITGGTYTSTDESGDARVFTQALARRCAERGAQFLFGHDVLRLQRTGDAIDTVTVRSREPGSAAQELRADAFVVACGSYTAPLLRTVGVDLPIYPGKGYSATFPLLKPEGAPMVSTIDDGKKIAMSRLGNFLRVAGTIELGGFDLSLDSPVARARCHMLSRRIAEILPGVCDTRTPEEGGDPQYWTGLRPATPTNIPFIGRTRVGKLWVNAGHGTLGWTHGAGSGKAMAELLSGERPAMDFGFLGFGTQGRQASGTPVTA</sequence>
<dbReference type="Gene3D" id="3.50.50.60">
    <property type="entry name" value="FAD/NAD(P)-binding domain"/>
    <property type="match status" value="2"/>
</dbReference>
<accession>A0ABY9APP7</accession>
<protein>
    <submittedName>
        <fullName evidence="4">D-amino acid dehydrogenase</fullName>
        <ecNumber evidence="4">1.4.99.-</ecNumber>
    </submittedName>
</protein>
<reference evidence="4 5" key="1">
    <citation type="submission" date="2023-06" db="EMBL/GenBank/DDBJ databases">
        <authorList>
            <person name="Ham H."/>
            <person name="Park D.S."/>
        </authorList>
    </citation>
    <scope>NUCLEOTIDE SEQUENCE [LARGE SCALE GENOMIC DNA]</scope>
    <source>
        <strain evidence="4 5">KACC 17005</strain>
    </source>
</reference>
<dbReference type="SUPFAM" id="SSF54373">
    <property type="entry name" value="FAD-linked reductases, C-terminal domain"/>
    <property type="match status" value="1"/>
</dbReference>
<dbReference type="RefSeq" id="WP_011793321.1">
    <property type="nucleotide sequence ID" value="NZ_CP023687.1"/>
</dbReference>
<name>A0ABY9APP7_PARCI</name>
<organism evidence="4 5">
    <name type="scientific">Paracidovorax citrulli</name>
    <name type="common">Acidovorax citrulli</name>
    <dbReference type="NCBI Taxonomy" id="80869"/>
    <lineage>
        <taxon>Bacteria</taxon>
        <taxon>Pseudomonadati</taxon>
        <taxon>Pseudomonadota</taxon>
        <taxon>Betaproteobacteria</taxon>
        <taxon>Burkholderiales</taxon>
        <taxon>Comamonadaceae</taxon>
        <taxon>Paracidovorax</taxon>
    </lineage>
</organism>
<dbReference type="SUPFAM" id="SSF51905">
    <property type="entry name" value="FAD/NAD(P)-binding domain"/>
    <property type="match status" value="1"/>
</dbReference>
<dbReference type="EMBL" id="CP127363">
    <property type="protein sequence ID" value="WIY48900.1"/>
    <property type="molecule type" value="Genomic_DNA"/>
</dbReference>
<dbReference type="NCBIfam" id="NF001933">
    <property type="entry name" value="PRK00711.1"/>
    <property type="match status" value="1"/>
</dbReference>
<dbReference type="EC" id="1.4.99.-" evidence="4"/>
<dbReference type="GO" id="GO:0016491">
    <property type="term" value="F:oxidoreductase activity"/>
    <property type="evidence" value="ECO:0007669"/>
    <property type="project" value="UniProtKB-KW"/>
</dbReference>
<evidence type="ECO:0000256" key="1">
    <source>
        <dbReference type="ARBA" id="ARBA00009410"/>
    </source>
</evidence>
<dbReference type="PANTHER" id="PTHR13847">
    <property type="entry name" value="SARCOSINE DEHYDROGENASE-RELATED"/>
    <property type="match status" value="1"/>
</dbReference>
<gene>
    <name evidence="4" type="ORF">QRO08_24320</name>
</gene>
<feature type="domain" description="FAD dependent oxidoreductase" evidence="3">
    <location>
        <begin position="3"/>
        <end position="415"/>
    </location>
</feature>
<comment type="similarity">
    <text evidence="1">Belongs to the DadA oxidoreductase family.</text>
</comment>
<keyword evidence="5" id="KW-1185">Reference proteome</keyword>